<protein>
    <submittedName>
        <fullName evidence="3">Uncharacterized protein</fullName>
    </submittedName>
</protein>
<organism evidence="3 4">
    <name type="scientific">Paractinoplanes deccanensis</name>
    <dbReference type="NCBI Taxonomy" id="113561"/>
    <lineage>
        <taxon>Bacteria</taxon>
        <taxon>Bacillati</taxon>
        <taxon>Actinomycetota</taxon>
        <taxon>Actinomycetes</taxon>
        <taxon>Micromonosporales</taxon>
        <taxon>Micromonosporaceae</taxon>
        <taxon>Paractinoplanes</taxon>
    </lineage>
</organism>
<feature type="compositionally biased region" description="Low complexity" evidence="1">
    <location>
        <begin position="63"/>
        <end position="83"/>
    </location>
</feature>
<feature type="transmembrane region" description="Helical" evidence="2">
    <location>
        <begin position="20"/>
        <end position="37"/>
    </location>
</feature>
<dbReference type="Proteomes" id="UP000609879">
    <property type="component" value="Unassembled WGS sequence"/>
</dbReference>
<proteinExistence type="predicted"/>
<keyword evidence="4" id="KW-1185">Reference proteome</keyword>
<feature type="region of interest" description="Disordered" evidence="1">
    <location>
        <begin position="63"/>
        <end position="96"/>
    </location>
</feature>
<comment type="caution">
    <text evidence="3">The sequence shown here is derived from an EMBL/GenBank/DDBJ whole genome shotgun (WGS) entry which is preliminary data.</text>
</comment>
<evidence type="ECO:0000313" key="4">
    <source>
        <dbReference type="Proteomes" id="UP000609879"/>
    </source>
</evidence>
<keyword evidence="2" id="KW-1133">Transmembrane helix</keyword>
<evidence type="ECO:0000256" key="2">
    <source>
        <dbReference type="SAM" id="Phobius"/>
    </source>
</evidence>
<reference evidence="3 4" key="1">
    <citation type="submission" date="2021-01" db="EMBL/GenBank/DDBJ databases">
        <title>Whole genome shotgun sequence of Actinoplanes deccanensis NBRC 13994.</title>
        <authorList>
            <person name="Komaki H."/>
            <person name="Tamura T."/>
        </authorList>
    </citation>
    <scope>NUCLEOTIDE SEQUENCE [LARGE SCALE GENOMIC DNA]</scope>
    <source>
        <strain evidence="3 4">NBRC 13994</strain>
    </source>
</reference>
<sequence>MIIATHVPSERLRFLGSPKFAGGVAVVGVVIALLAYIGDVQGRQQPDVAGPVASASASGVGAASTAASPSSSAASTATSPTASREAGGTGSFELSTRRLDDRTVEVDITPPADPAEGRAYWFFVEVDWRDGNTDYYPREQLTSDAQTLTVAIPPDATLDADRTGRVYGLTPAQSTEAGERLKRQQTTRQNDFFPNVFGTAASASVKLPFGA</sequence>
<keyword evidence="2" id="KW-0812">Transmembrane</keyword>
<accession>A0ABQ3XUS1</accession>
<gene>
    <name evidence="3" type="ORF">Ade02nite_01320</name>
</gene>
<dbReference type="EMBL" id="BOMI01000002">
    <property type="protein sequence ID" value="GID71491.1"/>
    <property type="molecule type" value="Genomic_DNA"/>
</dbReference>
<evidence type="ECO:0000256" key="1">
    <source>
        <dbReference type="SAM" id="MobiDB-lite"/>
    </source>
</evidence>
<name>A0ABQ3XUS1_9ACTN</name>
<evidence type="ECO:0000313" key="3">
    <source>
        <dbReference type="EMBL" id="GID71491.1"/>
    </source>
</evidence>
<keyword evidence="2" id="KW-0472">Membrane</keyword>